<keyword evidence="2 6" id="KW-0812">Transmembrane</keyword>
<feature type="region of interest" description="Disordered" evidence="5">
    <location>
        <begin position="334"/>
        <end position="364"/>
    </location>
</feature>
<evidence type="ECO:0000256" key="3">
    <source>
        <dbReference type="ARBA" id="ARBA00022989"/>
    </source>
</evidence>
<keyword evidence="3 6" id="KW-1133">Transmembrane helix</keyword>
<evidence type="ECO:0000313" key="7">
    <source>
        <dbReference type="EMBL" id="WAQ99066.1"/>
    </source>
</evidence>
<feature type="transmembrane region" description="Helical" evidence="6">
    <location>
        <begin position="14"/>
        <end position="32"/>
    </location>
</feature>
<proteinExistence type="predicted"/>
<gene>
    <name evidence="7" type="ORF">MAR_023439</name>
</gene>
<organism evidence="7 8">
    <name type="scientific">Mya arenaria</name>
    <name type="common">Soft-shell clam</name>
    <dbReference type="NCBI Taxonomy" id="6604"/>
    <lineage>
        <taxon>Eukaryota</taxon>
        <taxon>Metazoa</taxon>
        <taxon>Spiralia</taxon>
        <taxon>Lophotrochozoa</taxon>
        <taxon>Mollusca</taxon>
        <taxon>Bivalvia</taxon>
        <taxon>Autobranchia</taxon>
        <taxon>Heteroconchia</taxon>
        <taxon>Euheterodonta</taxon>
        <taxon>Imparidentia</taxon>
        <taxon>Neoheterodontei</taxon>
        <taxon>Myida</taxon>
        <taxon>Myoidea</taxon>
        <taxon>Myidae</taxon>
        <taxon>Mya</taxon>
    </lineage>
</organism>
<feature type="transmembrane region" description="Helical" evidence="6">
    <location>
        <begin position="198"/>
        <end position="220"/>
    </location>
</feature>
<accession>A0ABY7DR43</accession>
<evidence type="ECO:0000256" key="1">
    <source>
        <dbReference type="ARBA" id="ARBA00004141"/>
    </source>
</evidence>
<feature type="compositionally biased region" description="Basic and acidic residues" evidence="5">
    <location>
        <begin position="396"/>
        <end position="406"/>
    </location>
</feature>
<keyword evidence="4 6" id="KW-0472">Membrane</keyword>
<evidence type="ECO:0000256" key="5">
    <source>
        <dbReference type="SAM" id="MobiDB-lite"/>
    </source>
</evidence>
<reference evidence="7" key="1">
    <citation type="submission" date="2022-11" db="EMBL/GenBank/DDBJ databases">
        <title>Centuries of genome instability and evolution in soft-shell clam transmissible cancer (bioRxiv).</title>
        <authorList>
            <person name="Hart S.F.M."/>
            <person name="Yonemitsu M.A."/>
            <person name="Giersch R.M."/>
            <person name="Beal B.F."/>
            <person name="Arriagada G."/>
            <person name="Davis B.W."/>
            <person name="Ostrander E.A."/>
            <person name="Goff S.P."/>
            <person name="Metzger M.J."/>
        </authorList>
    </citation>
    <scope>NUCLEOTIDE SEQUENCE</scope>
    <source>
        <strain evidence="7">MELC-2E11</strain>
        <tissue evidence="7">Siphon/mantle</tissue>
    </source>
</reference>
<dbReference type="EMBL" id="CP111014">
    <property type="protein sequence ID" value="WAQ99066.1"/>
    <property type="molecule type" value="Genomic_DNA"/>
</dbReference>
<dbReference type="PANTHER" id="PTHR23423">
    <property type="entry name" value="ORGANIC SOLUTE TRANSPORTER-RELATED"/>
    <property type="match status" value="1"/>
</dbReference>
<dbReference type="InterPro" id="IPR005178">
    <property type="entry name" value="Ostalpha/TMEM184C"/>
</dbReference>
<evidence type="ECO:0000256" key="2">
    <source>
        <dbReference type="ARBA" id="ARBA00022692"/>
    </source>
</evidence>
<feature type="compositionally biased region" description="Polar residues" evidence="5">
    <location>
        <begin position="343"/>
        <end position="364"/>
    </location>
</feature>
<evidence type="ECO:0000256" key="6">
    <source>
        <dbReference type="SAM" id="Phobius"/>
    </source>
</evidence>
<feature type="transmembrane region" description="Helical" evidence="6">
    <location>
        <begin position="44"/>
        <end position="64"/>
    </location>
</feature>
<evidence type="ECO:0000256" key="4">
    <source>
        <dbReference type="ARBA" id="ARBA00023136"/>
    </source>
</evidence>
<name>A0ABY7DR43_MYAAR</name>
<feature type="region of interest" description="Disordered" evidence="5">
    <location>
        <begin position="381"/>
        <end position="451"/>
    </location>
</feature>
<sequence>MDFIAHWKNWIRPLTMMVYFILMMIAIPLCIIELTSNKDKHVKAWFTGGVFVLIAVPLSLWEIILHTINYTQPHLQKYIIRFKEAAIYLDTIRECYEAYVIYNFMAYLLSYLWSVHPQLEIAMRRSRPQKHLIPFCCLPPWPMGSKMLQRCKHGVLQYTVVRPITTIIALICEVNGVYHEGKFSGKAGWTYLVIINNISQIDFLICIEMFIAAVMHYFAFSHKPFINEAAPQGNCCQSFMSMWNIQDVRDDVVEHVKVVTTTMKKTVSGPFRTLLQNESTPLLASGETSSSGAMQNVNEFTASLQSMPMQGDTYQMQADTQSTDWDVTSIDRWQEQRSKDTKSVTSSMHNYLDSSSMENQPVQSQTIEHLADSDEHYKSKQLTDVDENGEHVQGSENKRTASENERVMVISETVIKGSKENDIQENCDTDSTSEKPLIDFENGENQSETDE</sequence>
<dbReference type="Proteomes" id="UP001164746">
    <property type="component" value="Chromosome 3"/>
</dbReference>
<keyword evidence="8" id="KW-1185">Reference proteome</keyword>
<protein>
    <submittedName>
        <fullName evidence="7">T184C-like protein</fullName>
    </submittedName>
</protein>
<feature type="transmembrane region" description="Helical" evidence="6">
    <location>
        <begin position="98"/>
        <end position="115"/>
    </location>
</feature>
<dbReference type="SMART" id="SM01417">
    <property type="entry name" value="Solute_trans_a"/>
    <property type="match status" value="1"/>
</dbReference>
<dbReference type="Pfam" id="PF03619">
    <property type="entry name" value="Solute_trans_a"/>
    <property type="match status" value="1"/>
</dbReference>
<comment type="subcellular location">
    <subcellularLocation>
        <location evidence="1">Membrane</location>
        <topology evidence="1">Multi-pass membrane protein</topology>
    </subcellularLocation>
</comment>
<evidence type="ECO:0000313" key="8">
    <source>
        <dbReference type="Proteomes" id="UP001164746"/>
    </source>
</evidence>